<evidence type="ECO:0000313" key="2">
    <source>
        <dbReference type="WBParaSite" id="L893_g3596.t1"/>
    </source>
</evidence>
<organism evidence="1 2">
    <name type="scientific">Steinernema glaseri</name>
    <dbReference type="NCBI Taxonomy" id="37863"/>
    <lineage>
        <taxon>Eukaryota</taxon>
        <taxon>Metazoa</taxon>
        <taxon>Ecdysozoa</taxon>
        <taxon>Nematoda</taxon>
        <taxon>Chromadorea</taxon>
        <taxon>Rhabditida</taxon>
        <taxon>Tylenchina</taxon>
        <taxon>Panagrolaimomorpha</taxon>
        <taxon>Strongyloidoidea</taxon>
        <taxon>Steinernematidae</taxon>
        <taxon>Steinernema</taxon>
    </lineage>
</organism>
<evidence type="ECO:0000313" key="1">
    <source>
        <dbReference type="Proteomes" id="UP000095287"/>
    </source>
</evidence>
<keyword evidence="1" id="KW-1185">Reference proteome</keyword>
<accession>A0A1I8A9E7</accession>
<reference evidence="2" key="1">
    <citation type="submission" date="2016-11" db="UniProtKB">
        <authorList>
            <consortium name="WormBaseParasite"/>
        </authorList>
    </citation>
    <scope>IDENTIFICATION</scope>
</reference>
<protein>
    <submittedName>
        <fullName evidence="2">Uncharacterized protein</fullName>
    </submittedName>
</protein>
<sequence>MPSDYFRDRIMLPRGTHECSSNRMELSPFSVFSWLERIGKQSRMRRRSVIFLCSWLRPVFAYSNVF</sequence>
<dbReference type="Proteomes" id="UP000095287">
    <property type="component" value="Unplaced"/>
</dbReference>
<dbReference type="WBParaSite" id="L893_g3596.t1">
    <property type="protein sequence ID" value="L893_g3596.t1"/>
    <property type="gene ID" value="L893_g3596"/>
</dbReference>
<dbReference type="AlphaFoldDB" id="A0A1I8A9E7"/>
<proteinExistence type="predicted"/>
<name>A0A1I8A9E7_9BILA</name>